<organism evidence="7 8">
    <name type="scientific">Acinetobacter chinensis</name>
    <dbReference type="NCBI Taxonomy" id="2004650"/>
    <lineage>
        <taxon>Bacteria</taxon>
        <taxon>Pseudomonadati</taxon>
        <taxon>Pseudomonadota</taxon>
        <taxon>Gammaproteobacteria</taxon>
        <taxon>Moraxellales</taxon>
        <taxon>Moraxellaceae</taxon>
        <taxon>Acinetobacter</taxon>
    </lineage>
</organism>
<evidence type="ECO:0000256" key="6">
    <source>
        <dbReference type="SAM" id="Phobius"/>
    </source>
</evidence>
<evidence type="ECO:0000313" key="8">
    <source>
        <dbReference type="Proteomes" id="UP001278188"/>
    </source>
</evidence>
<proteinExistence type="predicted"/>
<dbReference type="Proteomes" id="UP001278188">
    <property type="component" value="Unassembled WGS sequence"/>
</dbReference>
<dbReference type="RefSeq" id="WP_317083166.1">
    <property type="nucleotide sequence ID" value="NZ_JASVDY010000002.1"/>
</dbReference>
<dbReference type="EMBL" id="JASVDY010000002">
    <property type="protein sequence ID" value="MDV2468822.1"/>
    <property type="molecule type" value="Genomic_DNA"/>
</dbReference>
<keyword evidence="8" id="KW-1185">Reference proteome</keyword>
<evidence type="ECO:0000256" key="4">
    <source>
        <dbReference type="ARBA" id="ARBA00022989"/>
    </source>
</evidence>
<evidence type="ECO:0000313" key="7">
    <source>
        <dbReference type="EMBL" id="MDV2468822.1"/>
    </source>
</evidence>
<evidence type="ECO:0000256" key="3">
    <source>
        <dbReference type="ARBA" id="ARBA00022692"/>
    </source>
</evidence>
<evidence type="ECO:0000256" key="1">
    <source>
        <dbReference type="ARBA" id="ARBA00004651"/>
    </source>
</evidence>
<feature type="transmembrane region" description="Helical" evidence="6">
    <location>
        <begin position="40"/>
        <end position="61"/>
    </location>
</feature>
<evidence type="ECO:0000256" key="5">
    <source>
        <dbReference type="ARBA" id="ARBA00023136"/>
    </source>
</evidence>
<feature type="transmembrane region" description="Helical" evidence="6">
    <location>
        <begin position="191"/>
        <end position="212"/>
    </location>
</feature>
<gene>
    <name evidence="7" type="ORF">QR674_07480</name>
</gene>
<evidence type="ECO:0000256" key="2">
    <source>
        <dbReference type="ARBA" id="ARBA00022475"/>
    </source>
</evidence>
<reference evidence="7 8" key="1">
    <citation type="submission" date="2023-06" db="EMBL/GenBank/DDBJ databases">
        <title>Genomic Analysis of Acinetobacter Strains Recovered from South Australian Aquatic Samples provides Insights into the Circulation of Antibiotic Resistance determinants in the Environment.</title>
        <authorList>
            <person name="Tobin L."/>
            <person name="Jarocki V.M."/>
            <person name="Kenyon J."/>
            <person name="Drigo B."/>
            <person name="Donner E."/>
            <person name="Djordjevic S.P."/>
            <person name="Hamidian M."/>
        </authorList>
    </citation>
    <scope>NUCLEOTIDE SEQUENCE [LARGE SCALE GENOMIC DNA]</scope>
    <source>
        <strain evidence="7 8">SAAc652</strain>
    </source>
</reference>
<dbReference type="PANTHER" id="PTHR30086:SF20">
    <property type="entry name" value="ARGININE EXPORTER PROTEIN ARGO-RELATED"/>
    <property type="match status" value="1"/>
</dbReference>
<dbReference type="InterPro" id="IPR001123">
    <property type="entry name" value="LeuE-type"/>
</dbReference>
<comment type="caution">
    <text evidence="7">The sequence shown here is derived from an EMBL/GenBank/DDBJ whole genome shotgun (WGS) entry which is preliminary data.</text>
</comment>
<dbReference type="PANTHER" id="PTHR30086">
    <property type="entry name" value="ARGININE EXPORTER PROTEIN ARGO"/>
    <property type="match status" value="1"/>
</dbReference>
<sequence>MLALIISMISFSLSMSISPGPVNLTILSSSMNYGVKPVLAFISGATFGFTLLLASVCFGLYQFIMIYPVLLNVISLLGTALLVWIGFNILMAKGERITGDISSTEQSVSSEKSMTAQVPGFMQGALMQWLNPKAWIAAVAGTALFSASQNPKILVLFILIYFVVCYLSLWIWGVAGELLAAFLNTGHRARIFNIVMGLVLIVISLHMCWTHFYGQNSPYN</sequence>
<name>A0ABU3WG53_9GAMM</name>
<keyword evidence="4 6" id="KW-1133">Transmembrane helix</keyword>
<keyword evidence="5 6" id="KW-0472">Membrane</keyword>
<dbReference type="Pfam" id="PF01810">
    <property type="entry name" value="LysE"/>
    <property type="match status" value="1"/>
</dbReference>
<keyword evidence="3 6" id="KW-0812">Transmembrane</keyword>
<protein>
    <submittedName>
        <fullName evidence="7">LysE family translocator</fullName>
    </submittedName>
</protein>
<keyword evidence="2" id="KW-1003">Cell membrane</keyword>
<comment type="subcellular location">
    <subcellularLocation>
        <location evidence="1">Cell membrane</location>
        <topology evidence="1">Multi-pass membrane protein</topology>
    </subcellularLocation>
</comment>
<accession>A0ABU3WG53</accession>
<feature type="transmembrane region" description="Helical" evidence="6">
    <location>
        <begin position="153"/>
        <end position="179"/>
    </location>
</feature>
<feature type="transmembrane region" description="Helical" evidence="6">
    <location>
        <begin position="68"/>
        <end position="87"/>
    </location>
</feature>